<evidence type="ECO:0000259" key="6">
    <source>
        <dbReference type="PROSITE" id="PS50977"/>
    </source>
</evidence>
<keyword evidence="1" id="KW-0805">Transcription regulation</keyword>
<dbReference type="Pfam" id="PF17754">
    <property type="entry name" value="TetR_C_14"/>
    <property type="match status" value="1"/>
</dbReference>
<dbReference type="InterPro" id="IPR009057">
    <property type="entry name" value="Homeodomain-like_sf"/>
</dbReference>
<dbReference type="RefSeq" id="WP_077692151.1">
    <property type="nucleotide sequence ID" value="NZ_MCOK01000001.1"/>
</dbReference>
<dbReference type="PROSITE" id="PS50977">
    <property type="entry name" value="HTH_TETR_2"/>
    <property type="match status" value="1"/>
</dbReference>
<dbReference type="SUPFAM" id="SSF46689">
    <property type="entry name" value="Homeodomain-like"/>
    <property type="match status" value="1"/>
</dbReference>
<dbReference type="Gene3D" id="1.10.10.60">
    <property type="entry name" value="Homeodomain-like"/>
    <property type="match status" value="1"/>
</dbReference>
<evidence type="ECO:0000313" key="7">
    <source>
        <dbReference type="EMBL" id="OOC55718.1"/>
    </source>
</evidence>
<keyword evidence="2 4" id="KW-0238">DNA-binding</keyword>
<keyword evidence="8" id="KW-1185">Reference proteome</keyword>
<feature type="domain" description="HTH tetR-type" evidence="6">
    <location>
        <begin position="20"/>
        <end position="80"/>
    </location>
</feature>
<dbReference type="InterPro" id="IPR001647">
    <property type="entry name" value="HTH_TetR"/>
</dbReference>
<reference evidence="8" key="1">
    <citation type="submission" date="2016-08" db="EMBL/GenBank/DDBJ databases">
        <authorList>
            <person name="Tokovenko B."/>
            <person name="Kalinowski J."/>
        </authorList>
    </citation>
    <scope>NUCLEOTIDE SEQUENCE [LARGE SCALE GENOMIC DNA]</scope>
    <source>
        <strain evidence="8">UTMC102</strain>
    </source>
</reference>
<dbReference type="InterPro" id="IPR023772">
    <property type="entry name" value="DNA-bd_HTH_TetR-type_CS"/>
</dbReference>
<dbReference type="STRING" id="501010.NOSIN_19355"/>
<dbReference type="Pfam" id="PF00440">
    <property type="entry name" value="TetR_N"/>
    <property type="match status" value="1"/>
</dbReference>
<dbReference type="OrthoDB" id="3296001at2"/>
<organism evidence="7 8">
    <name type="scientific">Nocardiopsis sinuspersici</name>
    <dbReference type="NCBI Taxonomy" id="501010"/>
    <lineage>
        <taxon>Bacteria</taxon>
        <taxon>Bacillati</taxon>
        <taxon>Actinomycetota</taxon>
        <taxon>Actinomycetes</taxon>
        <taxon>Streptosporangiales</taxon>
        <taxon>Nocardiopsidaceae</taxon>
        <taxon>Nocardiopsis</taxon>
    </lineage>
</organism>
<evidence type="ECO:0000256" key="2">
    <source>
        <dbReference type="ARBA" id="ARBA00023125"/>
    </source>
</evidence>
<dbReference type="PANTHER" id="PTHR30055">
    <property type="entry name" value="HTH-TYPE TRANSCRIPTIONAL REGULATOR RUTR"/>
    <property type="match status" value="1"/>
</dbReference>
<keyword evidence="3" id="KW-0804">Transcription</keyword>
<dbReference type="PROSITE" id="PS01081">
    <property type="entry name" value="HTH_TETR_1"/>
    <property type="match status" value="1"/>
</dbReference>
<feature type="DNA-binding region" description="H-T-H motif" evidence="4">
    <location>
        <begin position="43"/>
        <end position="62"/>
    </location>
</feature>
<protein>
    <submittedName>
        <fullName evidence="7">TetR family transcriptional regulator</fullName>
    </submittedName>
</protein>
<dbReference type="GO" id="GO:0000976">
    <property type="term" value="F:transcription cis-regulatory region binding"/>
    <property type="evidence" value="ECO:0007669"/>
    <property type="project" value="TreeGrafter"/>
</dbReference>
<proteinExistence type="predicted"/>
<dbReference type="Gene3D" id="1.10.357.10">
    <property type="entry name" value="Tetracycline Repressor, domain 2"/>
    <property type="match status" value="1"/>
</dbReference>
<dbReference type="GO" id="GO:0003700">
    <property type="term" value="F:DNA-binding transcription factor activity"/>
    <property type="evidence" value="ECO:0007669"/>
    <property type="project" value="TreeGrafter"/>
</dbReference>
<evidence type="ECO:0000256" key="1">
    <source>
        <dbReference type="ARBA" id="ARBA00023015"/>
    </source>
</evidence>
<dbReference type="PANTHER" id="PTHR30055:SF238">
    <property type="entry name" value="MYCOFACTOCIN BIOSYNTHESIS TRANSCRIPTIONAL REGULATOR MFTR-RELATED"/>
    <property type="match status" value="1"/>
</dbReference>
<dbReference type="InterPro" id="IPR041347">
    <property type="entry name" value="MftR_C"/>
</dbReference>
<dbReference type="InterPro" id="IPR050109">
    <property type="entry name" value="HTH-type_TetR-like_transc_reg"/>
</dbReference>
<comment type="caution">
    <text evidence="7">The sequence shown here is derived from an EMBL/GenBank/DDBJ whole genome shotgun (WGS) entry which is preliminary data.</text>
</comment>
<evidence type="ECO:0000313" key="8">
    <source>
        <dbReference type="Proteomes" id="UP000189004"/>
    </source>
</evidence>
<name>A0A1V3C518_9ACTN</name>
<dbReference type="PRINTS" id="PR00455">
    <property type="entry name" value="HTHTETR"/>
</dbReference>
<feature type="region of interest" description="Disordered" evidence="5">
    <location>
        <begin position="1"/>
        <end position="21"/>
    </location>
</feature>
<evidence type="ECO:0000256" key="4">
    <source>
        <dbReference type="PROSITE-ProRule" id="PRU00335"/>
    </source>
</evidence>
<evidence type="ECO:0000256" key="3">
    <source>
        <dbReference type="ARBA" id="ARBA00023163"/>
    </source>
</evidence>
<dbReference type="Proteomes" id="UP000189004">
    <property type="component" value="Unassembled WGS sequence"/>
</dbReference>
<sequence length="218" mass="24234">MSATSAEPEEQVGLRERKKARMRESLMESALRLFHENGYQRTTTEEIAACAGVSQRTFFRYFGSKEDVVLEAVEDVDEHLFASLADRPADEPPFTALRNAMVDHWEYLRRGPLHLKGSAMGMVADSPELIEVNMRYCHRRQHRLARAVGERTGVDPATDPRPGVLAAVFLSALATGHQAWCASGSHDKERLLGAFLDRLDLVPEVVEGPWSPPVPSPG</sequence>
<accession>A0A1V3C518</accession>
<gene>
    <name evidence="7" type="ORF">NOSIN_19355</name>
</gene>
<dbReference type="EMBL" id="MCOK01000001">
    <property type="protein sequence ID" value="OOC55718.1"/>
    <property type="molecule type" value="Genomic_DNA"/>
</dbReference>
<dbReference type="AlphaFoldDB" id="A0A1V3C518"/>
<evidence type="ECO:0000256" key="5">
    <source>
        <dbReference type="SAM" id="MobiDB-lite"/>
    </source>
</evidence>